<dbReference type="InterPro" id="IPR002305">
    <property type="entry name" value="aa-tRNA-synth_Ic"/>
</dbReference>
<evidence type="ECO:0000256" key="5">
    <source>
        <dbReference type="ARBA" id="ARBA00023146"/>
    </source>
</evidence>
<dbReference type="SUPFAM" id="SSF52374">
    <property type="entry name" value="Nucleotidylyl transferase"/>
    <property type="match status" value="1"/>
</dbReference>
<evidence type="ECO:0000256" key="4">
    <source>
        <dbReference type="ARBA" id="ARBA00022917"/>
    </source>
</evidence>
<dbReference type="PANTHER" id="PTHR43766">
    <property type="entry name" value="TRYPTOPHAN--TRNA LIGASE, MITOCHONDRIAL"/>
    <property type="match status" value="1"/>
</dbReference>
<evidence type="ECO:0000313" key="8">
    <source>
        <dbReference type="Proteomes" id="UP000538292"/>
    </source>
</evidence>
<keyword evidence="8" id="KW-1185">Reference proteome</keyword>
<comment type="caution">
    <text evidence="7">The sequence shown here is derived from an EMBL/GenBank/DDBJ whole genome shotgun (WGS) entry which is preliminary data.</text>
</comment>
<evidence type="ECO:0000256" key="1">
    <source>
        <dbReference type="ARBA" id="ARBA00022598"/>
    </source>
</evidence>
<evidence type="ECO:0000256" key="2">
    <source>
        <dbReference type="ARBA" id="ARBA00022741"/>
    </source>
</evidence>
<dbReference type="InterPro" id="IPR014729">
    <property type="entry name" value="Rossmann-like_a/b/a_fold"/>
</dbReference>
<evidence type="ECO:0008006" key="9">
    <source>
        <dbReference type="Google" id="ProtNLM"/>
    </source>
</evidence>
<evidence type="ECO:0000256" key="6">
    <source>
        <dbReference type="RuleBase" id="RU363036"/>
    </source>
</evidence>
<dbReference type="RefSeq" id="WP_181742124.1">
    <property type="nucleotide sequence ID" value="NZ_JACEOL010000064.1"/>
</dbReference>
<dbReference type="Gene3D" id="1.10.240.10">
    <property type="entry name" value="Tyrosyl-Transfer RNA Synthetase"/>
    <property type="match status" value="1"/>
</dbReference>
<organism evidence="7 8">
    <name type="scientific">Thermoactinomyces mirandus</name>
    <dbReference type="NCBI Taxonomy" id="2756294"/>
    <lineage>
        <taxon>Bacteria</taxon>
        <taxon>Bacillati</taxon>
        <taxon>Bacillota</taxon>
        <taxon>Bacilli</taxon>
        <taxon>Bacillales</taxon>
        <taxon>Thermoactinomycetaceae</taxon>
        <taxon>Thermoactinomyces</taxon>
    </lineage>
</organism>
<dbReference type="Gene3D" id="3.40.50.620">
    <property type="entry name" value="HUPs"/>
    <property type="match status" value="1"/>
</dbReference>
<keyword evidence="4 6" id="KW-0648">Protein biosynthesis</keyword>
<name>A0A7W2AS38_9BACL</name>
<sequence>MDLAPKPLLLAGTRLTGDKPHIGTYYGWINPIIRASEEMNVCVMIADYQSLDIYHEIKYSKVGQNLKRTLRKLLPSSVPIILESEILSILNLGLIISRLFTKSYLNRIAPFRKLRNEGNSISLNTLMYPSLMIADILAIGATHILSKPEGKFQHLDVINDVLKKGHSYYCWPNVKLKAYKKKKINIPSLDGSGPMKRDRESSGLIEIIDTSQEDIERRLLQAKIPALVEYPHLRRAQCNVIAQIRSSIDREQSPAVCGQLPYPCNWCVSNLAKEIYSDIKCRHRYDIVNSEKDIIELAEIRARQFIDLALQNRDDL</sequence>
<keyword evidence="1 6" id="KW-0436">Ligase</keyword>
<dbReference type="AlphaFoldDB" id="A0A7W2AS38"/>
<dbReference type="GO" id="GO:0006436">
    <property type="term" value="P:tryptophanyl-tRNA aminoacylation"/>
    <property type="evidence" value="ECO:0007669"/>
    <property type="project" value="TreeGrafter"/>
</dbReference>
<evidence type="ECO:0000313" key="7">
    <source>
        <dbReference type="EMBL" id="MBA4603649.1"/>
    </source>
</evidence>
<protein>
    <recommendedName>
        <fullName evidence="9">Tryptophan--tRNA ligase</fullName>
    </recommendedName>
</protein>
<comment type="similarity">
    <text evidence="6">Belongs to the class-I aminoacyl-tRNA synthetase family.</text>
</comment>
<keyword evidence="2 6" id="KW-0547">Nucleotide-binding</keyword>
<proteinExistence type="inferred from homology"/>
<dbReference type="GO" id="GO:0005524">
    <property type="term" value="F:ATP binding"/>
    <property type="evidence" value="ECO:0007669"/>
    <property type="project" value="UniProtKB-KW"/>
</dbReference>
<dbReference type="InterPro" id="IPR050203">
    <property type="entry name" value="Trp-tRNA_synthetase"/>
</dbReference>
<reference evidence="7 8" key="1">
    <citation type="submission" date="2020-07" db="EMBL/GenBank/DDBJ databases">
        <title>Thermoactinomyces phylogeny.</title>
        <authorList>
            <person name="Dunlap C."/>
        </authorList>
    </citation>
    <scope>NUCLEOTIDE SEQUENCE [LARGE SCALE GENOMIC DNA]</scope>
    <source>
        <strain evidence="7 8">AMNI-1</strain>
    </source>
</reference>
<evidence type="ECO:0000256" key="3">
    <source>
        <dbReference type="ARBA" id="ARBA00022840"/>
    </source>
</evidence>
<dbReference type="EMBL" id="JACEOL010000064">
    <property type="protein sequence ID" value="MBA4603649.1"/>
    <property type="molecule type" value="Genomic_DNA"/>
</dbReference>
<dbReference type="GO" id="GO:0004830">
    <property type="term" value="F:tryptophan-tRNA ligase activity"/>
    <property type="evidence" value="ECO:0007669"/>
    <property type="project" value="TreeGrafter"/>
</dbReference>
<keyword evidence="3 6" id="KW-0067">ATP-binding</keyword>
<gene>
    <name evidence="7" type="ORF">H2C83_15375</name>
</gene>
<dbReference type="Pfam" id="PF00579">
    <property type="entry name" value="tRNA-synt_1b"/>
    <property type="match status" value="1"/>
</dbReference>
<dbReference type="PANTHER" id="PTHR43766:SF1">
    <property type="entry name" value="TRYPTOPHAN--TRNA LIGASE, MITOCHONDRIAL"/>
    <property type="match status" value="1"/>
</dbReference>
<accession>A0A7W2AS38</accession>
<dbReference type="Proteomes" id="UP000538292">
    <property type="component" value="Unassembled WGS sequence"/>
</dbReference>
<keyword evidence="5 6" id="KW-0030">Aminoacyl-tRNA synthetase</keyword>